<evidence type="ECO:0000256" key="1">
    <source>
        <dbReference type="ARBA" id="ARBA00004167"/>
    </source>
</evidence>
<evidence type="ECO:0000313" key="8">
    <source>
        <dbReference type="EMBL" id="KAL2041664.1"/>
    </source>
</evidence>
<feature type="signal peptide" evidence="6">
    <location>
        <begin position="1"/>
        <end position="20"/>
    </location>
</feature>
<dbReference type="PANTHER" id="PTHR15407">
    <property type="entry name" value="FUKUTIN-RELATED"/>
    <property type="match status" value="1"/>
</dbReference>
<keyword evidence="3" id="KW-1133">Transmembrane helix</keyword>
<dbReference type="InterPro" id="IPR007074">
    <property type="entry name" value="LicD/FKTN/FKRP_NTP_transf"/>
</dbReference>
<feature type="chain" id="PRO_5047011833" description="LicD/FKTN/FKRP nucleotidyltransferase domain-containing protein" evidence="6">
    <location>
        <begin position="21"/>
        <end position="409"/>
    </location>
</feature>
<evidence type="ECO:0000256" key="4">
    <source>
        <dbReference type="ARBA" id="ARBA00023136"/>
    </source>
</evidence>
<protein>
    <recommendedName>
        <fullName evidence="7">LicD/FKTN/FKRP nucleotidyltransferase domain-containing protein</fullName>
    </recommendedName>
</protein>
<evidence type="ECO:0000256" key="2">
    <source>
        <dbReference type="ARBA" id="ARBA00022692"/>
    </source>
</evidence>
<evidence type="ECO:0000256" key="6">
    <source>
        <dbReference type="SAM" id="SignalP"/>
    </source>
</evidence>
<feature type="region of interest" description="Disordered" evidence="5">
    <location>
        <begin position="293"/>
        <end position="409"/>
    </location>
</feature>
<keyword evidence="9" id="KW-1185">Reference proteome</keyword>
<dbReference type="InterPro" id="IPR009644">
    <property type="entry name" value="FKTN/MNN4/W02B3.4-1"/>
</dbReference>
<name>A0ABR4A837_9LECA</name>
<feature type="compositionally biased region" description="Basic residues" evidence="5">
    <location>
        <begin position="398"/>
        <end position="409"/>
    </location>
</feature>
<accession>A0ABR4A837</accession>
<organism evidence="8 9">
    <name type="scientific">Stereocaulon virgatum</name>
    <dbReference type="NCBI Taxonomy" id="373712"/>
    <lineage>
        <taxon>Eukaryota</taxon>
        <taxon>Fungi</taxon>
        <taxon>Dikarya</taxon>
        <taxon>Ascomycota</taxon>
        <taxon>Pezizomycotina</taxon>
        <taxon>Lecanoromycetes</taxon>
        <taxon>OSLEUM clade</taxon>
        <taxon>Lecanoromycetidae</taxon>
        <taxon>Lecanorales</taxon>
        <taxon>Lecanorineae</taxon>
        <taxon>Stereocaulaceae</taxon>
        <taxon>Stereocaulon</taxon>
    </lineage>
</organism>
<dbReference type="Pfam" id="PF04991">
    <property type="entry name" value="LicD"/>
    <property type="match status" value="1"/>
</dbReference>
<sequence length="409" mass="47531">MRIQHTVLSLAFLSDILVEADIIPRSFAEINAHLEPRRRKKRSAAGLVDDNGWPKYFHEPGGSELANHYDSRYEHGILSYEDKQDTQVHMIRAYLDFFKKNGMETWLAHGTLLGWWWNGKMLPWDWDVDTQVSGPTLMYLGTHFNGSIYDYTSADSDPELVPPIERQYLLDVNPAIIERDRGNGDNVIDARWIDLRNGLYIDITGLSETEPSIAPGVWSCKNLHHYKTTDLYPMRETMYEGVVAKVPYAYYRILAEEYMEKALVITEYEGHKWHPEIKEWVKKTPAEIKQERLDRQEARRKKQQEKEEKKKAKEEKEKAEQEAKEREGTGTAEATENHAGGEKEDKARPIIGPEADDDLGVKEPEKEPFKAKRNAEPQQKFYLEDELPTLGRESSGLKHLRRRRIQKHS</sequence>
<dbReference type="PANTHER" id="PTHR15407:SF28">
    <property type="entry name" value="RIBITOL-5-PHOSPHATE TRANSFERASE FKTN"/>
    <property type="match status" value="1"/>
</dbReference>
<evidence type="ECO:0000256" key="3">
    <source>
        <dbReference type="ARBA" id="ARBA00022989"/>
    </source>
</evidence>
<evidence type="ECO:0000259" key="7">
    <source>
        <dbReference type="Pfam" id="PF04991"/>
    </source>
</evidence>
<dbReference type="EMBL" id="JBEFKJ010000016">
    <property type="protein sequence ID" value="KAL2041664.1"/>
    <property type="molecule type" value="Genomic_DNA"/>
</dbReference>
<evidence type="ECO:0000256" key="5">
    <source>
        <dbReference type="SAM" id="MobiDB-lite"/>
    </source>
</evidence>
<keyword evidence="2" id="KW-0812">Transmembrane</keyword>
<reference evidence="8 9" key="1">
    <citation type="submission" date="2024-09" db="EMBL/GenBank/DDBJ databases">
        <title>Rethinking Asexuality: The Enigmatic Case of Functional Sexual Genes in Lepraria (Stereocaulaceae).</title>
        <authorList>
            <person name="Doellman M."/>
            <person name="Sun Y."/>
            <person name="Barcenas-Pena A."/>
            <person name="Lumbsch H.T."/>
            <person name="Grewe F."/>
        </authorList>
    </citation>
    <scope>NUCLEOTIDE SEQUENCE [LARGE SCALE GENOMIC DNA]</scope>
    <source>
        <strain evidence="8 9">Mercado 3170</strain>
    </source>
</reference>
<feature type="compositionally biased region" description="Basic and acidic residues" evidence="5">
    <location>
        <begin position="359"/>
        <end position="375"/>
    </location>
</feature>
<feature type="compositionally biased region" description="Basic and acidic residues" evidence="5">
    <location>
        <begin position="335"/>
        <end position="348"/>
    </location>
</feature>
<feature type="compositionally biased region" description="Basic and acidic residues" evidence="5">
    <location>
        <begin position="304"/>
        <end position="328"/>
    </location>
</feature>
<comment type="caution">
    <text evidence="8">The sequence shown here is derived from an EMBL/GenBank/DDBJ whole genome shotgun (WGS) entry which is preliminary data.</text>
</comment>
<gene>
    <name evidence="8" type="ORF">N7G274_005448</name>
</gene>
<feature type="domain" description="LicD/FKTN/FKRP nucleotidyltransferase" evidence="7">
    <location>
        <begin position="99"/>
        <end position="210"/>
    </location>
</feature>
<dbReference type="Proteomes" id="UP001590950">
    <property type="component" value="Unassembled WGS sequence"/>
</dbReference>
<keyword evidence="4" id="KW-0472">Membrane</keyword>
<comment type="subcellular location">
    <subcellularLocation>
        <location evidence="1">Membrane</location>
        <topology evidence="1">Single-pass membrane protein</topology>
    </subcellularLocation>
</comment>
<proteinExistence type="predicted"/>
<keyword evidence="6" id="KW-0732">Signal</keyword>
<evidence type="ECO:0000313" key="9">
    <source>
        <dbReference type="Proteomes" id="UP001590950"/>
    </source>
</evidence>